<accession>G0X538</accession>
<dbReference type="Proteomes" id="UP000001639">
    <property type="component" value="Segment"/>
</dbReference>
<organism evidence="1 2">
    <name type="scientific">Salmonella phage 7-11</name>
    <dbReference type="NCBI Taxonomy" id="1054968"/>
    <lineage>
        <taxon>Viruses</taxon>
        <taxon>Duplodnaviria</taxon>
        <taxon>Heunggongvirae</taxon>
        <taxon>Uroviricota</taxon>
        <taxon>Caudoviricetes</taxon>
        <taxon>Grimontviridae</taxon>
        <taxon>Moazamivirus</taxon>
        <taxon>Moazamivirus 711</taxon>
    </lineage>
</organism>
<dbReference type="GeneID" id="11117572"/>
<name>G0X538_9CAUD</name>
<protein>
    <submittedName>
        <fullName evidence="1">Uncharacterized protein</fullName>
    </submittedName>
</protein>
<dbReference type="KEGG" id="vg:11117572"/>
<dbReference type="EMBL" id="HM997019">
    <property type="protein sequence ID" value="AEK82020.1"/>
    <property type="molecule type" value="Genomic_DNA"/>
</dbReference>
<dbReference type="OrthoDB" id="6062at10239"/>
<reference evidence="1 2" key="1">
    <citation type="journal article" date="2011" name="Arch. Virol.">
        <title>The genome sequence of enterobacterial phage 7-11, which possesses an unusually elongated head.</title>
        <authorList>
            <person name="Kropinski A.M."/>
            <person name="Lingohr E.J."/>
            <person name="Ackermann H.W."/>
        </authorList>
    </citation>
    <scope>NUCLEOTIDE SEQUENCE [LARGE SCALE GENOMIC DNA]</scope>
</reference>
<evidence type="ECO:0000313" key="2">
    <source>
        <dbReference type="Proteomes" id="UP000001639"/>
    </source>
</evidence>
<evidence type="ECO:0000313" key="1">
    <source>
        <dbReference type="EMBL" id="AEK82020.1"/>
    </source>
</evidence>
<keyword evidence="2" id="KW-1185">Reference proteome</keyword>
<dbReference type="RefSeq" id="YP_004782480.1">
    <property type="nucleotide sequence ID" value="NC_015938.1"/>
</dbReference>
<dbReference type="Pfam" id="PF14395">
    <property type="entry name" value="COOH-NH2_lig"/>
    <property type="match status" value="1"/>
</dbReference>
<sequence>MSKVILLATDPELFTRNVSSKLISSVAGLLGADKYNKKVVTDDIRIQEDNVLVEFDTNPHGDFDGFNNNIKRGIDLCQEAVAEVGHEVILGVSSHIFTPEELLSFHKDAFVFGCEPDYNALTGMRNPKPAAADPGLRTAGGHIHIGVSGVVPVTSELQKVMGVMCDYYLGLPALLLDGDDRRKELYGKAGACRFKEYGIEYRVLSNFWIANDDNRRWAWEQAHKAFDMSQGDYMEMVSIVNPEDIQKAINNNDKHMAEQFIRMLNIC</sequence>
<dbReference type="InterPro" id="IPR025681">
    <property type="entry name" value="COOH-NH2_lig"/>
</dbReference>
<proteinExistence type="predicted"/>